<evidence type="ECO:0000313" key="4">
    <source>
        <dbReference type="Proteomes" id="UP001234178"/>
    </source>
</evidence>
<dbReference type="EMBL" id="GDIP01225602">
    <property type="protein sequence ID" value="JAI97799.1"/>
    <property type="molecule type" value="Transcribed_RNA"/>
</dbReference>
<dbReference type="InterPro" id="IPR039989">
    <property type="entry name" value="NUDT9"/>
</dbReference>
<dbReference type="EMBL" id="JAOYFB010000003">
    <property type="protein sequence ID" value="KAK4009793.1"/>
    <property type="molecule type" value="Genomic_DNA"/>
</dbReference>
<dbReference type="Proteomes" id="UP001234178">
    <property type="component" value="Unassembled WGS sequence"/>
</dbReference>
<keyword evidence="4" id="KW-1185">Reference proteome</keyword>
<reference evidence="2" key="1">
    <citation type="submission" date="2015-10" db="EMBL/GenBank/DDBJ databases">
        <title>Daphnia magna gene sets from two clonal populations assembled and annotated with EvidentialGene.</title>
        <authorList>
            <person name="Gilbert D."/>
            <person name="Podicheti R."/>
            <person name="Orsini L."/>
            <person name="Colbourne J."/>
            <person name="Pfrender M."/>
        </authorList>
    </citation>
    <scope>NUCLEOTIDE SEQUENCE</scope>
</reference>
<feature type="domain" description="Nudix hydrolase" evidence="1">
    <location>
        <begin position="144"/>
        <end position="298"/>
    </location>
</feature>
<dbReference type="FunFam" id="3.90.79.10:FF:000110">
    <property type="entry name" value="Putative nudix hydrolase 6"/>
    <property type="match status" value="1"/>
</dbReference>
<protein>
    <submittedName>
        <fullName evidence="2">ADP-ribose pyrophosphatase, mitochondrial</fullName>
    </submittedName>
</protein>
<evidence type="ECO:0000313" key="3">
    <source>
        <dbReference type="EMBL" id="KAK4009793.1"/>
    </source>
</evidence>
<dbReference type="PROSITE" id="PS51462">
    <property type="entry name" value="NUDIX"/>
    <property type="match status" value="1"/>
</dbReference>
<dbReference type="CDD" id="cd03670">
    <property type="entry name" value="NUDIX_ADPRase_Nudt9"/>
    <property type="match status" value="1"/>
</dbReference>
<evidence type="ECO:0000259" key="1">
    <source>
        <dbReference type="PROSITE" id="PS51462"/>
    </source>
</evidence>
<dbReference type="OrthoDB" id="9972248at2759"/>
<dbReference type="Pfam" id="PF00293">
    <property type="entry name" value="NUDIX"/>
    <property type="match status" value="1"/>
</dbReference>
<dbReference type="PANTHER" id="PTHR13030">
    <property type="entry name" value="NUDIX HYDROLASE"/>
    <property type="match status" value="1"/>
</dbReference>
<reference evidence="3 4" key="3">
    <citation type="journal article" date="2023" name="Nucleic Acids Res.">
        <title>The hologenome of Daphnia magna reveals possible DNA methylation and microbiome-mediated evolution of the host genome.</title>
        <authorList>
            <person name="Chaturvedi A."/>
            <person name="Li X."/>
            <person name="Dhandapani V."/>
            <person name="Marshall H."/>
            <person name="Kissane S."/>
            <person name="Cuenca-Cambronero M."/>
            <person name="Asole G."/>
            <person name="Calvet F."/>
            <person name="Ruiz-Romero M."/>
            <person name="Marangio P."/>
            <person name="Guigo R."/>
            <person name="Rago D."/>
            <person name="Mirbahai L."/>
            <person name="Eastwood N."/>
            <person name="Colbourne J.K."/>
            <person name="Zhou J."/>
            <person name="Mallon E."/>
            <person name="Orsini L."/>
        </authorList>
    </citation>
    <scope>NUCLEOTIDE SEQUENCE [LARGE SCALE GENOMIC DNA]</scope>
    <source>
        <strain evidence="3">LRV0_1</strain>
    </source>
</reference>
<dbReference type="Pfam" id="PF25969">
    <property type="entry name" value="NUDT9_N"/>
    <property type="match status" value="1"/>
</dbReference>
<gene>
    <name evidence="3" type="ORF">OUZ56_018941</name>
</gene>
<dbReference type="SUPFAM" id="SSF55811">
    <property type="entry name" value="Nudix"/>
    <property type="match status" value="1"/>
</dbReference>
<reference evidence="2" key="2">
    <citation type="submission" date="2015-10" db="EMBL/GenBank/DDBJ databases">
        <authorList>
            <person name="Gilbert D.G."/>
        </authorList>
    </citation>
    <scope>NUCLEOTIDE SEQUENCE</scope>
</reference>
<dbReference type="InterPro" id="IPR000086">
    <property type="entry name" value="NUDIX_hydrolase_dom"/>
</dbReference>
<sequence length="303" mass="34737">MVLLSRFLSVGLKMPSTVWRDKIHSKCRGQTYPRSDQKRLIIPDTKVKWSAPWPEYNPPEYSSPSLKGQAWADLEISEQFAPTFNQMERKDDHVVRNRVSYMGDYKVLNGYPINPVGRTGIKGRGLLGHWGPNHAADFIVTRWLRDRVNGKQILNEDSKKPILQFIGIQRRHGNEWAIPGGMVDAGEDPAHAAQREFLEEAMNSQELDPKNLEDLMETVQEMFDRGITVYQGYVDDPRNTDNAWMETTAINCHSEHGCLEHWQLQAGSDAKQVTWLEITSSLNLYASHINLIELVANHHKAHW</sequence>
<proteinExistence type="predicted"/>
<evidence type="ECO:0000313" key="2">
    <source>
        <dbReference type="EMBL" id="JAI97799.1"/>
    </source>
</evidence>
<accession>A0A0P5ZWH3</accession>
<dbReference type="InterPro" id="IPR015797">
    <property type="entry name" value="NUDIX_hydrolase-like_dom_sf"/>
</dbReference>
<dbReference type="PANTHER" id="PTHR13030:SF8">
    <property type="entry name" value="ADP-RIBOSE PYROPHOSPHATASE, MITOCHONDRIAL"/>
    <property type="match status" value="1"/>
</dbReference>
<dbReference type="Gene3D" id="3.90.79.10">
    <property type="entry name" value="Nucleoside Triphosphate Pyrophosphohydrolase"/>
    <property type="match status" value="1"/>
</dbReference>
<name>A0A0P5ZWH3_9CRUS</name>
<dbReference type="AlphaFoldDB" id="A0A0P5ZWH3"/>
<dbReference type="GO" id="GO:0047631">
    <property type="term" value="F:ADP-ribose diphosphatase activity"/>
    <property type="evidence" value="ECO:0007669"/>
    <property type="project" value="InterPro"/>
</dbReference>
<organism evidence="2">
    <name type="scientific">Daphnia magna</name>
    <dbReference type="NCBI Taxonomy" id="35525"/>
    <lineage>
        <taxon>Eukaryota</taxon>
        <taxon>Metazoa</taxon>
        <taxon>Ecdysozoa</taxon>
        <taxon>Arthropoda</taxon>
        <taxon>Crustacea</taxon>
        <taxon>Branchiopoda</taxon>
        <taxon>Diplostraca</taxon>
        <taxon>Cladocera</taxon>
        <taxon>Anomopoda</taxon>
        <taxon>Daphniidae</taxon>
        <taxon>Daphnia</taxon>
    </lineage>
</organism>